<comment type="function">
    <text evidence="7">One of the primary rRNA binding proteins, it binds directly to 16S rRNA where it nucleates assembly of the head domain of the 30S subunit. Is located at the subunit interface close to the decoding center.</text>
</comment>
<keyword evidence="6 7" id="KW-0687">Ribonucleoprotein</keyword>
<dbReference type="InterPro" id="IPR026018">
    <property type="entry name" value="Ribosomal_uS7_arc"/>
</dbReference>
<evidence type="ECO:0000313" key="9">
    <source>
        <dbReference type="EMBL" id="MAG22015.1"/>
    </source>
</evidence>
<dbReference type="InterPro" id="IPR005716">
    <property type="entry name" value="Ribosomal_uS7_euk/arc"/>
</dbReference>
<dbReference type="GO" id="GO:0019843">
    <property type="term" value="F:rRNA binding"/>
    <property type="evidence" value="ECO:0007669"/>
    <property type="project" value="UniProtKB-UniRule"/>
</dbReference>
<evidence type="ECO:0000256" key="6">
    <source>
        <dbReference type="ARBA" id="ARBA00023274"/>
    </source>
</evidence>
<keyword evidence="3 7" id="KW-0699">rRNA-binding</keyword>
<dbReference type="InterPro" id="IPR000235">
    <property type="entry name" value="Ribosomal_uS7"/>
</dbReference>
<dbReference type="InterPro" id="IPR036823">
    <property type="entry name" value="Ribosomal_uS7_dom_sf"/>
</dbReference>
<evidence type="ECO:0000259" key="8">
    <source>
        <dbReference type="Pfam" id="PF00177"/>
    </source>
</evidence>
<comment type="similarity">
    <text evidence="1 7">Belongs to the universal ribosomal protein uS7 family.</text>
</comment>
<gene>
    <name evidence="7" type="primary">rps7</name>
    <name evidence="9" type="ORF">CL943_01740</name>
</gene>
<dbReference type="Proteomes" id="UP000226592">
    <property type="component" value="Unassembled WGS sequence"/>
</dbReference>
<name>A0A2D6M0S3_9ARCH</name>
<dbReference type="NCBIfam" id="TIGR01028">
    <property type="entry name" value="uS7_euk_arch"/>
    <property type="match status" value="1"/>
</dbReference>
<reference evidence="10" key="1">
    <citation type="submission" date="2017-09" db="EMBL/GenBank/DDBJ databases">
        <title>The Reconstruction of 2,631 Draft Metagenome-Assembled Genomes from the Global Oceans.</title>
        <authorList>
            <person name="Tully B.J."/>
            <person name="Graham E.D."/>
            <person name="Heidelberg J.F."/>
        </authorList>
    </citation>
    <scope>NUCLEOTIDE SEQUENCE [LARGE SCALE GENOMIC DNA]</scope>
</reference>
<keyword evidence="4 7" id="KW-0694">RNA-binding</keyword>
<evidence type="ECO:0000256" key="5">
    <source>
        <dbReference type="ARBA" id="ARBA00022980"/>
    </source>
</evidence>
<dbReference type="GO" id="GO:0006412">
    <property type="term" value="P:translation"/>
    <property type="evidence" value="ECO:0007669"/>
    <property type="project" value="UniProtKB-UniRule"/>
</dbReference>
<evidence type="ECO:0000256" key="4">
    <source>
        <dbReference type="ARBA" id="ARBA00022884"/>
    </source>
</evidence>
<dbReference type="SUPFAM" id="SSF47973">
    <property type="entry name" value="Ribosomal protein S7"/>
    <property type="match status" value="1"/>
</dbReference>
<dbReference type="EMBL" id="NZBU01000005">
    <property type="protein sequence ID" value="MAG22015.1"/>
    <property type="molecule type" value="Genomic_DNA"/>
</dbReference>
<evidence type="ECO:0000256" key="7">
    <source>
        <dbReference type="HAMAP-Rule" id="MF_00480"/>
    </source>
</evidence>
<proteinExistence type="inferred from homology"/>
<accession>A0A2D6M0S3</accession>
<evidence type="ECO:0000256" key="2">
    <source>
        <dbReference type="ARBA" id="ARBA00011458"/>
    </source>
</evidence>
<dbReference type="NCBIfam" id="NF003106">
    <property type="entry name" value="PRK04027.1"/>
    <property type="match status" value="1"/>
</dbReference>
<dbReference type="Pfam" id="PF00177">
    <property type="entry name" value="Ribosomal_S7"/>
    <property type="match status" value="1"/>
</dbReference>
<feature type="domain" description="Small ribosomal subunit protein uS7" evidence="8">
    <location>
        <begin position="23"/>
        <end position="200"/>
    </location>
</feature>
<dbReference type="HAMAP" id="MF_00480_A">
    <property type="entry name" value="Ribosomal_uS7_A"/>
    <property type="match status" value="1"/>
</dbReference>
<dbReference type="AlphaFoldDB" id="A0A2D6M0S3"/>
<dbReference type="PIRSF" id="PIRSF002122">
    <property type="entry name" value="RPS7p_RPS7a_RPS5e_RPS7o"/>
    <property type="match status" value="1"/>
</dbReference>
<dbReference type="GO" id="GO:0003735">
    <property type="term" value="F:structural constituent of ribosome"/>
    <property type="evidence" value="ECO:0007669"/>
    <property type="project" value="UniProtKB-UniRule"/>
</dbReference>
<sequence>MSMAFGKWDTSEVVVSDAGLAKYMNLDIKIVPHTFGKKAKKRFEKGQIDIVERLINKTMRSGQGKRKLSGKYIRGRDSCGKKLQAMEIIENAFEIIEKRTQQNPVQVLVKAIENSAPREDVTRVKKGGIVYSQAVDVAPLTRVDESLKNIAISAFAASFNNKKSASTALAEELIIASTEDSKSFSVKRRDEVERIAKASR</sequence>
<dbReference type="Gene3D" id="1.10.455.10">
    <property type="entry name" value="Ribosomal protein S7 domain"/>
    <property type="match status" value="1"/>
</dbReference>
<comment type="subunit">
    <text evidence="2 7">Part of the 30S ribosomal subunit.</text>
</comment>
<evidence type="ECO:0000313" key="10">
    <source>
        <dbReference type="Proteomes" id="UP000226592"/>
    </source>
</evidence>
<dbReference type="InterPro" id="IPR023798">
    <property type="entry name" value="Ribosomal_uS7_dom"/>
</dbReference>
<evidence type="ECO:0000256" key="1">
    <source>
        <dbReference type="ARBA" id="ARBA00007151"/>
    </source>
</evidence>
<protein>
    <recommendedName>
        <fullName evidence="7">Small ribosomal subunit protein uS7</fullName>
    </recommendedName>
</protein>
<evidence type="ECO:0000256" key="3">
    <source>
        <dbReference type="ARBA" id="ARBA00022730"/>
    </source>
</evidence>
<dbReference type="PANTHER" id="PTHR11205">
    <property type="entry name" value="RIBOSOMAL PROTEIN S7"/>
    <property type="match status" value="1"/>
</dbReference>
<keyword evidence="5 7" id="KW-0689">Ribosomal protein</keyword>
<dbReference type="GO" id="GO:0015935">
    <property type="term" value="C:small ribosomal subunit"/>
    <property type="evidence" value="ECO:0007669"/>
    <property type="project" value="UniProtKB-UniRule"/>
</dbReference>
<comment type="caution">
    <text evidence="9">The sequence shown here is derived from an EMBL/GenBank/DDBJ whole genome shotgun (WGS) entry which is preliminary data.</text>
</comment>
<organism evidence="9 10">
    <name type="scientific">Candidatus Iainarchaeum sp</name>
    <dbReference type="NCBI Taxonomy" id="3101447"/>
    <lineage>
        <taxon>Archaea</taxon>
        <taxon>Candidatus Iainarchaeota</taxon>
        <taxon>Candidatus Iainarchaeia</taxon>
        <taxon>Candidatus Iainarchaeales</taxon>
        <taxon>Candidatus Iainarchaeaceae</taxon>
        <taxon>Candidatus Iainarchaeum</taxon>
    </lineage>
</organism>